<keyword evidence="1" id="KW-0472">Membrane</keyword>
<comment type="caution">
    <text evidence="2">The sequence shown here is derived from an EMBL/GenBank/DDBJ whole genome shotgun (WGS) entry which is preliminary data.</text>
</comment>
<feature type="transmembrane region" description="Helical" evidence="1">
    <location>
        <begin position="32"/>
        <end position="52"/>
    </location>
</feature>
<evidence type="ECO:0000313" key="3">
    <source>
        <dbReference type="Proteomes" id="UP000603317"/>
    </source>
</evidence>
<dbReference type="Proteomes" id="UP000603317">
    <property type="component" value="Unassembled WGS sequence"/>
</dbReference>
<evidence type="ECO:0000256" key="1">
    <source>
        <dbReference type="SAM" id="Phobius"/>
    </source>
</evidence>
<feature type="transmembrane region" description="Helical" evidence="1">
    <location>
        <begin position="119"/>
        <end position="141"/>
    </location>
</feature>
<accession>A0ABQ1FCM6</accession>
<reference evidence="3" key="1">
    <citation type="journal article" date="2019" name="Int. J. Syst. Evol. Microbiol.">
        <title>The Global Catalogue of Microorganisms (GCM) 10K type strain sequencing project: providing services to taxonomists for standard genome sequencing and annotation.</title>
        <authorList>
            <consortium name="The Broad Institute Genomics Platform"/>
            <consortium name="The Broad Institute Genome Sequencing Center for Infectious Disease"/>
            <person name="Wu L."/>
            <person name="Ma J."/>
        </authorList>
    </citation>
    <scope>NUCLEOTIDE SEQUENCE [LARGE SCALE GENOMIC DNA]</scope>
    <source>
        <strain evidence="3">CGMCC 1.15297</strain>
    </source>
</reference>
<dbReference type="RefSeq" id="WP_188642161.1">
    <property type="nucleotide sequence ID" value="NZ_BMID01000001.1"/>
</dbReference>
<proteinExistence type="predicted"/>
<keyword evidence="1" id="KW-0812">Transmembrane</keyword>
<protein>
    <recommendedName>
        <fullName evidence="4">DUF4281 domain-containing protein</fullName>
    </recommendedName>
</protein>
<keyword evidence="1" id="KW-1133">Transmembrane helix</keyword>
<organism evidence="2 3">
    <name type="scientific">Blastomonas marina</name>
    <dbReference type="NCBI Taxonomy" id="1867408"/>
    <lineage>
        <taxon>Bacteria</taxon>
        <taxon>Pseudomonadati</taxon>
        <taxon>Pseudomonadota</taxon>
        <taxon>Alphaproteobacteria</taxon>
        <taxon>Sphingomonadales</taxon>
        <taxon>Sphingomonadaceae</taxon>
        <taxon>Blastomonas</taxon>
    </lineage>
</organism>
<gene>
    <name evidence="2" type="ORF">GCM10010923_15630</name>
</gene>
<dbReference type="Pfam" id="PF14108">
    <property type="entry name" value="ABA4-like"/>
    <property type="match status" value="1"/>
</dbReference>
<name>A0ABQ1FCM6_9SPHN</name>
<feature type="transmembrane region" description="Helical" evidence="1">
    <location>
        <begin position="6"/>
        <end position="23"/>
    </location>
</feature>
<keyword evidence="3" id="KW-1185">Reference proteome</keyword>
<dbReference type="InterPro" id="IPR025461">
    <property type="entry name" value="ABA4-like"/>
</dbReference>
<sequence length="155" mass="16497">MWDALFSATNLVAVAGWGVLILAPRTEALRRFVLTVPIALLCATYAVLLLGLSSGSFDPEGTAGGMSELLANYSVDGIMQLFQSRGGVVVGWTHYLAFDLMVGWWIAGDADARAIPRWSQAGILLATLMAGPLGLAIYLFYRATRPGMETDDAAG</sequence>
<evidence type="ECO:0000313" key="2">
    <source>
        <dbReference type="EMBL" id="GGA06625.1"/>
    </source>
</evidence>
<dbReference type="EMBL" id="BMID01000001">
    <property type="protein sequence ID" value="GGA06625.1"/>
    <property type="molecule type" value="Genomic_DNA"/>
</dbReference>
<feature type="transmembrane region" description="Helical" evidence="1">
    <location>
        <begin position="89"/>
        <end position="107"/>
    </location>
</feature>
<evidence type="ECO:0008006" key="4">
    <source>
        <dbReference type="Google" id="ProtNLM"/>
    </source>
</evidence>